<evidence type="ECO:0000313" key="5">
    <source>
        <dbReference type="EMBL" id="KAK1788100.1"/>
    </source>
</evidence>
<dbReference type="InterPro" id="IPR003137">
    <property type="entry name" value="PA_domain"/>
</dbReference>
<sequence length="434" mass="47639">MSRTMGPIGGPRLFSWLVVASYLQSSVQLAQATYFCTAYLNVSFVAPETNQTVWRQEEIGLYGQESPKVPVVGNVYLPAPIYGCDSDAHYDRPKDSKGWIALIQRGQGCTFTEKINVAASQGAIAAVIFNDFGTDNRVIQMSHPGTSIVAVMIGNTHGMELVELLQSNVAVTIAIEVGQQHSPWISPYSVFFVSISFFIITAATVGYFIFYSAQRLNSVRVQNRKQKQLKAEAKKAIGQLKVLTLKQGDKETGPDADSCAVCIEPYSVGDVLSVLTCRSPVGSEFFGINCIYNVCVRVRGSHFFHKACVEPWLLEHRTCPMCKCDVLKALGVELEDEEQQVPLPSDVQSFPIIQNDSQTHIDSTSHPQSDGASHTHGEVASSGYESMQVTEQQGTLADAHSDCDGCDWYAGQEAVRVEVQPHYDNLAFEHEAHS</sequence>
<feature type="domain" description="PA" evidence="4">
    <location>
        <begin position="78"/>
        <end position="161"/>
    </location>
</feature>
<feature type="region of interest" description="Disordered" evidence="1">
    <location>
        <begin position="358"/>
        <end position="396"/>
    </location>
</feature>
<dbReference type="Gene3D" id="3.50.30.30">
    <property type="match status" value="1"/>
</dbReference>
<feature type="compositionally biased region" description="Polar residues" evidence="1">
    <location>
        <begin position="383"/>
        <end position="395"/>
    </location>
</feature>
<dbReference type="Pfam" id="PF02225">
    <property type="entry name" value="PA"/>
    <property type="match status" value="1"/>
</dbReference>
<accession>A0AAD9DMG9</accession>
<dbReference type="EMBL" id="JAROKS010000023">
    <property type="protein sequence ID" value="KAK1788100.1"/>
    <property type="molecule type" value="Genomic_DNA"/>
</dbReference>
<protein>
    <recommendedName>
        <fullName evidence="4">PA domain-containing protein</fullName>
    </recommendedName>
</protein>
<evidence type="ECO:0000313" key="6">
    <source>
        <dbReference type="Proteomes" id="UP001239994"/>
    </source>
</evidence>
<dbReference type="InterPro" id="IPR013083">
    <property type="entry name" value="Znf_RING/FYVE/PHD"/>
</dbReference>
<feature type="transmembrane region" description="Helical" evidence="2">
    <location>
        <begin position="188"/>
        <end position="210"/>
    </location>
</feature>
<gene>
    <name evidence="5" type="ORF">P4O66_015961</name>
</gene>
<dbReference type="Proteomes" id="UP001239994">
    <property type="component" value="Unassembled WGS sequence"/>
</dbReference>
<feature type="chain" id="PRO_5041909830" description="PA domain-containing protein" evidence="3">
    <location>
        <begin position="33"/>
        <end position="434"/>
    </location>
</feature>
<dbReference type="InterPro" id="IPR051073">
    <property type="entry name" value="ZNRF3_Arkadia_E3_ligases"/>
</dbReference>
<dbReference type="CDD" id="cd02122">
    <property type="entry name" value="PA_GRAIL_like"/>
    <property type="match status" value="1"/>
</dbReference>
<keyword evidence="2" id="KW-0812">Transmembrane</keyword>
<dbReference type="SUPFAM" id="SSF57850">
    <property type="entry name" value="RING/U-box"/>
    <property type="match status" value="1"/>
</dbReference>
<name>A0AAD9DMG9_9TELE</name>
<dbReference type="InterPro" id="IPR046450">
    <property type="entry name" value="PA_dom_sf"/>
</dbReference>
<dbReference type="SUPFAM" id="SSF52025">
    <property type="entry name" value="PA domain"/>
    <property type="match status" value="1"/>
</dbReference>
<evidence type="ECO:0000259" key="4">
    <source>
        <dbReference type="Pfam" id="PF02225"/>
    </source>
</evidence>
<reference evidence="5" key="1">
    <citation type="submission" date="2023-03" db="EMBL/GenBank/DDBJ databases">
        <title>Electrophorus voltai genome.</title>
        <authorList>
            <person name="Bian C."/>
        </authorList>
    </citation>
    <scope>NUCLEOTIDE SEQUENCE</scope>
    <source>
        <strain evidence="5">CB-2022</strain>
        <tissue evidence="5">Muscle</tissue>
    </source>
</reference>
<proteinExistence type="predicted"/>
<evidence type="ECO:0000256" key="3">
    <source>
        <dbReference type="SAM" id="SignalP"/>
    </source>
</evidence>
<evidence type="ECO:0000256" key="2">
    <source>
        <dbReference type="SAM" id="Phobius"/>
    </source>
</evidence>
<comment type="caution">
    <text evidence="5">The sequence shown here is derived from an EMBL/GenBank/DDBJ whole genome shotgun (WGS) entry which is preliminary data.</text>
</comment>
<dbReference type="PANTHER" id="PTHR16200">
    <property type="entry name" value="RING ZINC FINGER"/>
    <property type="match status" value="1"/>
</dbReference>
<evidence type="ECO:0000256" key="1">
    <source>
        <dbReference type="SAM" id="MobiDB-lite"/>
    </source>
</evidence>
<keyword evidence="2" id="KW-1133">Transmembrane helix</keyword>
<keyword evidence="2" id="KW-0472">Membrane</keyword>
<dbReference type="Gene3D" id="3.30.40.10">
    <property type="entry name" value="Zinc/RING finger domain, C3HC4 (zinc finger)"/>
    <property type="match status" value="1"/>
</dbReference>
<keyword evidence="3" id="KW-0732">Signal</keyword>
<feature type="compositionally biased region" description="Polar residues" evidence="1">
    <location>
        <begin position="358"/>
        <end position="372"/>
    </location>
</feature>
<keyword evidence="6" id="KW-1185">Reference proteome</keyword>
<organism evidence="5 6">
    <name type="scientific">Electrophorus voltai</name>
    <dbReference type="NCBI Taxonomy" id="2609070"/>
    <lineage>
        <taxon>Eukaryota</taxon>
        <taxon>Metazoa</taxon>
        <taxon>Chordata</taxon>
        <taxon>Craniata</taxon>
        <taxon>Vertebrata</taxon>
        <taxon>Euteleostomi</taxon>
        <taxon>Actinopterygii</taxon>
        <taxon>Neopterygii</taxon>
        <taxon>Teleostei</taxon>
        <taxon>Ostariophysi</taxon>
        <taxon>Gymnotiformes</taxon>
        <taxon>Gymnotoidei</taxon>
        <taxon>Gymnotidae</taxon>
        <taxon>Electrophorus</taxon>
    </lineage>
</organism>
<feature type="signal peptide" evidence="3">
    <location>
        <begin position="1"/>
        <end position="32"/>
    </location>
</feature>
<dbReference type="FunFam" id="3.50.30.30:FF:000003">
    <property type="entry name" value="E3 ubiquitin-protein ligase RNF128"/>
    <property type="match status" value="1"/>
</dbReference>
<dbReference type="AlphaFoldDB" id="A0AAD9DMG9"/>